<evidence type="ECO:0000313" key="2">
    <source>
        <dbReference type="EMBL" id="MFF3341093.1"/>
    </source>
</evidence>
<gene>
    <name evidence="2" type="ORF">ACFYWW_20520</name>
</gene>
<reference evidence="2 3" key="1">
    <citation type="submission" date="2024-10" db="EMBL/GenBank/DDBJ databases">
        <title>The Natural Products Discovery Center: Release of the First 8490 Sequenced Strains for Exploring Actinobacteria Biosynthetic Diversity.</title>
        <authorList>
            <person name="Kalkreuter E."/>
            <person name="Kautsar S.A."/>
            <person name="Yang D."/>
            <person name="Bader C.D."/>
            <person name="Teijaro C.N."/>
            <person name="Fluegel L."/>
            <person name="Davis C.M."/>
            <person name="Simpson J.R."/>
            <person name="Lauterbach L."/>
            <person name="Steele A.D."/>
            <person name="Gui C."/>
            <person name="Meng S."/>
            <person name="Li G."/>
            <person name="Viehrig K."/>
            <person name="Ye F."/>
            <person name="Su P."/>
            <person name="Kiefer A.F."/>
            <person name="Nichols A."/>
            <person name="Cepeda A.J."/>
            <person name="Yan W."/>
            <person name="Fan B."/>
            <person name="Jiang Y."/>
            <person name="Adhikari A."/>
            <person name="Zheng C.-J."/>
            <person name="Schuster L."/>
            <person name="Cowan T.M."/>
            <person name="Smanski M.J."/>
            <person name="Chevrette M.G."/>
            <person name="De Carvalho L.P.S."/>
            <person name="Shen B."/>
        </authorList>
    </citation>
    <scope>NUCLEOTIDE SEQUENCE [LARGE SCALE GENOMIC DNA]</scope>
    <source>
        <strain evidence="2 3">NPDC003029</strain>
    </source>
</reference>
<name>A0ABW6RHV7_9ACTN</name>
<evidence type="ECO:0008006" key="4">
    <source>
        <dbReference type="Google" id="ProtNLM"/>
    </source>
</evidence>
<comment type="caution">
    <text evidence="2">The sequence shown here is derived from an EMBL/GenBank/DDBJ whole genome shotgun (WGS) entry which is preliminary data.</text>
</comment>
<dbReference type="RefSeq" id="WP_251015615.1">
    <property type="nucleotide sequence ID" value="NZ_JBEXNP010000005.1"/>
</dbReference>
<sequence length="72" mass="7762">MKAATAAKEASKMSKSAKVAAGGVVVGIALIWLVGFWPALLVMIGVPVAAYLLLDNSQRRRLRRVTRKEIGR</sequence>
<keyword evidence="1" id="KW-1133">Transmembrane helix</keyword>
<keyword evidence="1" id="KW-0472">Membrane</keyword>
<keyword evidence="1" id="KW-0812">Transmembrane</keyword>
<organism evidence="2 3">
    <name type="scientific">Streptomyces flavidovirens</name>
    <dbReference type="NCBI Taxonomy" id="67298"/>
    <lineage>
        <taxon>Bacteria</taxon>
        <taxon>Bacillati</taxon>
        <taxon>Actinomycetota</taxon>
        <taxon>Actinomycetes</taxon>
        <taxon>Kitasatosporales</taxon>
        <taxon>Streptomycetaceae</taxon>
        <taxon>Streptomyces</taxon>
    </lineage>
</organism>
<accession>A0ABW6RHV7</accession>
<keyword evidence="3" id="KW-1185">Reference proteome</keyword>
<feature type="transmembrane region" description="Helical" evidence="1">
    <location>
        <begin position="21"/>
        <end position="54"/>
    </location>
</feature>
<proteinExistence type="predicted"/>
<dbReference type="Proteomes" id="UP001601976">
    <property type="component" value="Unassembled WGS sequence"/>
</dbReference>
<dbReference type="EMBL" id="JBIAPK010000006">
    <property type="protein sequence ID" value="MFF3341093.1"/>
    <property type="molecule type" value="Genomic_DNA"/>
</dbReference>
<protein>
    <recommendedName>
        <fullName evidence="4">Integral membrane protein</fullName>
    </recommendedName>
</protein>
<evidence type="ECO:0000313" key="3">
    <source>
        <dbReference type="Proteomes" id="UP001601976"/>
    </source>
</evidence>
<evidence type="ECO:0000256" key="1">
    <source>
        <dbReference type="SAM" id="Phobius"/>
    </source>
</evidence>